<dbReference type="InterPro" id="IPR043136">
    <property type="entry name" value="B30.2/SPRY_sf"/>
</dbReference>
<accession>A0A2H1VVD2</accession>
<protein>
    <submittedName>
        <fullName evidence="1">SFRICE_025695</fullName>
    </submittedName>
</protein>
<reference evidence="1" key="1">
    <citation type="submission" date="2016-07" db="EMBL/GenBank/DDBJ databases">
        <authorList>
            <person name="Bretaudeau A."/>
        </authorList>
    </citation>
    <scope>NUCLEOTIDE SEQUENCE</scope>
    <source>
        <strain evidence="1">Rice</strain>
        <tissue evidence="1">Whole body</tissue>
    </source>
</reference>
<sequence>MLRCCGCVWVPIIFIGTGSAKLSFLNGKMRRWLSYYYRYIAHFTLLLEASKQKQAEFRTYRAEKNYAVGSGKWYFEFEILTAGPMRVR</sequence>
<dbReference type="EMBL" id="ODYU01004666">
    <property type="protein sequence ID" value="SOQ44795.1"/>
    <property type="molecule type" value="Genomic_DNA"/>
</dbReference>
<gene>
    <name evidence="1" type="ORF">SFRICE_025695</name>
</gene>
<name>A0A2H1VVD2_SPOFR</name>
<organism evidence="1">
    <name type="scientific">Spodoptera frugiperda</name>
    <name type="common">Fall armyworm</name>
    <dbReference type="NCBI Taxonomy" id="7108"/>
    <lineage>
        <taxon>Eukaryota</taxon>
        <taxon>Metazoa</taxon>
        <taxon>Ecdysozoa</taxon>
        <taxon>Arthropoda</taxon>
        <taxon>Hexapoda</taxon>
        <taxon>Insecta</taxon>
        <taxon>Pterygota</taxon>
        <taxon>Neoptera</taxon>
        <taxon>Endopterygota</taxon>
        <taxon>Lepidoptera</taxon>
        <taxon>Glossata</taxon>
        <taxon>Ditrysia</taxon>
        <taxon>Noctuoidea</taxon>
        <taxon>Noctuidae</taxon>
        <taxon>Amphipyrinae</taxon>
        <taxon>Spodoptera</taxon>
    </lineage>
</organism>
<dbReference type="Gene3D" id="2.60.120.920">
    <property type="match status" value="1"/>
</dbReference>
<evidence type="ECO:0000313" key="1">
    <source>
        <dbReference type="EMBL" id="SOQ44795.1"/>
    </source>
</evidence>
<proteinExistence type="predicted"/>
<dbReference type="AlphaFoldDB" id="A0A2H1VVD2"/>